<dbReference type="Gene3D" id="1.10.600.10">
    <property type="entry name" value="Farnesyl Diphosphate Synthase"/>
    <property type="match status" value="1"/>
</dbReference>
<dbReference type="InterPro" id="IPR008949">
    <property type="entry name" value="Isoprenoid_synthase_dom_sf"/>
</dbReference>
<evidence type="ECO:0000313" key="3">
    <source>
        <dbReference type="EMBL" id="OUD05082.1"/>
    </source>
</evidence>
<dbReference type="SFLD" id="SFLDS00005">
    <property type="entry name" value="Isoprenoid_Synthase_Type_I"/>
    <property type="match status" value="1"/>
</dbReference>
<dbReference type="PANTHER" id="PTHR35201">
    <property type="entry name" value="TERPENE SYNTHASE"/>
    <property type="match status" value="1"/>
</dbReference>
<dbReference type="RefSeq" id="WP_086598900.1">
    <property type="nucleotide sequence ID" value="NZ_NGFN01000002.1"/>
</dbReference>
<dbReference type="PANTHER" id="PTHR35201:SF4">
    <property type="entry name" value="BETA-PINACENE SYNTHASE-RELATED"/>
    <property type="match status" value="1"/>
</dbReference>
<dbReference type="GO" id="GO:0046872">
    <property type="term" value="F:metal ion binding"/>
    <property type="evidence" value="ECO:0007669"/>
    <property type="project" value="UniProtKB-KW"/>
</dbReference>
<evidence type="ECO:0000256" key="1">
    <source>
        <dbReference type="ARBA" id="ARBA00023239"/>
    </source>
</evidence>
<keyword evidence="4" id="KW-1185">Reference proteome</keyword>
<proteinExistence type="inferred from homology"/>
<dbReference type="SFLD" id="SFLDG01020">
    <property type="entry name" value="Terpene_Cyclase_Like_2"/>
    <property type="match status" value="1"/>
</dbReference>
<sequence>MADFRMPSFDLPFPVECNPYLEQASPAMWAWIDTYGLAPTEKARARMLRTGADLSGAHVWPRADLGMLTTGLQWLALTFRIDDQMDEDGLTERPQARVAAIDELCDILRGQPAPGPSPVARALSDLWARTSVGRPIAWRNAFLRHFRAFLQSYATEASLSALGTTPRLDAYLGWRMYSVGMPWLWDLDELRLPVFLPDSVRMCGPMYRLRRAGAVHVALVNDVFSVHRETLVGYQYNAVTIIRDTHHCSVQEAVDRVAELADAHVHAVVTARQELSEELDRQAVPRQIRAAASDYADNIAANLSGQLLWHSSVERYAVDDLQPSGRSASYPDDLLRG</sequence>
<gene>
    <name evidence="3" type="ORF">CA983_00760</name>
</gene>
<name>A0A2C9ZNU9_9ACTN</name>
<reference evidence="3 4" key="1">
    <citation type="submission" date="2017-05" db="EMBL/GenBank/DDBJ databases">
        <title>Biotechnological potential of actinobacteria isolated from South African environments.</title>
        <authorList>
            <person name="Le Roes-Hill M."/>
            <person name="Prins A."/>
            <person name="Durrell K.A."/>
        </authorList>
    </citation>
    <scope>NUCLEOTIDE SEQUENCE [LARGE SCALE GENOMIC DNA]</scope>
    <source>
        <strain evidence="3 4">HMC13</strain>
    </source>
</reference>
<protein>
    <recommendedName>
        <fullName evidence="2">Terpene synthase</fullName>
        <ecNumber evidence="2">4.2.3.-</ecNumber>
    </recommendedName>
</protein>
<dbReference type="Proteomes" id="UP000195105">
    <property type="component" value="Unassembled WGS sequence"/>
</dbReference>
<dbReference type="SUPFAM" id="SSF48576">
    <property type="entry name" value="Terpenoid synthases"/>
    <property type="match status" value="1"/>
</dbReference>
<organism evidence="3 4">
    <name type="scientific">Streptomyces swartbergensis</name>
    <dbReference type="NCBI Taxonomy" id="487165"/>
    <lineage>
        <taxon>Bacteria</taxon>
        <taxon>Bacillati</taxon>
        <taxon>Actinomycetota</taxon>
        <taxon>Actinomycetes</taxon>
        <taxon>Kitasatosporales</taxon>
        <taxon>Streptomycetaceae</taxon>
        <taxon>Streptomyces</taxon>
    </lineage>
</organism>
<keyword evidence="2" id="KW-0460">Magnesium</keyword>
<dbReference type="EMBL" id="NGFN01000002">
    <property type="protein sequence ID" value="OUD05082.1"/>
    <property type="molecule type" value="Genomic_DNA"/>
</dbReference>
<keyword evidence="2" id="KW-0479">Metal-binding</keyword>
<accession>A0A2C9ZNU9</accession>
<evidence type="ECO:0000313" key="4">
    <source>
        <dbReference type="Proteomes" id="UP000195105"/>
    </source>
</evidence>
<dbReference type="Pfam" id="PF19086">
    <property type="entry name" value="Terpene_syn_C_2"/>
    <property type="match status" value="1"/>
</dbReference>
<dbReference type="EC" id="4.2.3.-" evidence="2"/>
<comment type="similarity">
    <text evidence="2">Belongs to the terpene synthase family.</text>
</comment>
<comment type="cofactor">
    <cofactor evidence="2">
        <name>Mg(2+)</name>
        <dbReference type="ChEBI" id="CHEBI:18420"/>
    </cofactor>
</comment>
<dbReference type="AlphaFoldDB" id="A0A2C9ZNU9"/>
<evidence type="ECO:0000256" key="2">
    <source>
        <dbReference type="RuleBase" id="RU366034"/>
    </source>
</evidence>
<dbReference type="InterPro" id="IPR034686">
    <property type="entry name" value="Terpene_cyclase-like_2"/>
</dbReference>
<comment type="caution">
    <text evidence="3">The sequence shown here is derived from an EMBL/GenBank/DDBJ whole genome shotgun (WGS) entry which is preliminary data.</text>
</comment>
<keyword evidence="1 2" id="KW-0456">Lyase</keyword>
<dbReference type="GO" id="GO:0010333">
    <property type="term" value="F:terpene synthase activity"/>
    <property type="evidence" value="ECO:0007669"/>
    <property type="project" value="InterPro"/>
</dbReference>